<dbReference type="CDD" id="cd00130">
    <property type="entry name" value="PAS"/>
    <property type="match status" value="1"/>
</dbReference>
<dbReference type="InterPro" id="IPR013656">
    <property type="entry name" value="PAS_4"/>
</dbReference>
<dbReference type="Pfam" id="PF02518">
    <property type="entry name" value="HATPase_c"/>
    <property type="match status" value="1"/>
</dbReference>
<dbReference type="Pfam" id="PF00512">
    <property type="entry name" value="HisKA"/>
    <property type="match status" value="1"/>
</dbReference>
<keyword evidence="3" id="KW-0597">Phosphoprotein</keyword>
<dbReference type="InterPro" id="IPR004358">
    <property type="entry name" value="Sig_transdc_His_kin-like_C"/>
</dbReference>
<evidence type="ECO:0000256" key="4">
    <source>
        <dbReference type="ARBA" id="ARBA00022679"/>
    </source>
</evidence>
<keyword evidence="5 9" id="KW-0418">Kinase</keyword>
<dbReference type="EC" id="2.7.13.3" evidence="2"/>
<evidence type="ECO:0000313" key="10">
    <source>
        <dbReference type="Proteomes" id="UP001230156"/>
    </source>
</evidence>
<dbReference type="GO" id="GO:0016301">
    <property type="term" value="F:kinase activity"/>
    <property type="evidence" value="ECO:0007669"/>
    <property type="project" value="UniProtKB-KW"/>
</dbReference>
<dbReference type="Proteomes" id="UP001230156">
    <property type="component" value="Unassembled WGS sequence"/>
</dbReference>
<comment type="catalytic activity">
    <reaction evidence="1">
        <text>ATP + protein L-histidine = ADP + protein N-phospho-L-histidine.</text>
        <dbReference type="EC" id="2.7.13.3"/>
    </reaction>
</comment>
<protein>
    <recommendedName>
        <fullName evidence="2">histidine kinase</fullName>
        <ecNumber evidence="2">2.7.13.3</ecNumber>
    </recommendedName>
</protein>
<reference evidence="10" key="1">
    <citation type="submission" date="2023-08" db="EMBL/GenBank/DDBJ databases">
        <title>Rhodospirillaceae gen. nov., a novel taxon isolated from the Yangtze River Yuezi River estuary sludge.</title>
        <authorList>
            <person name="Ruan L."/>
        </authorList>
    </citation>
    <scope>NUCLEOTIDE SEQUENCE [LARGE SCALE GENOMIC DNA]</scope>
    <source>
        <strain evidence="10">R-7</strain>
    </source>
</reference>
<dbReference type="InterPro" id="IPR003661">
    <property type="entry name" value="HisK_dim/P_dom"/>
</dbReference>
<dbReference type="InterPro" id="IPR005467">
    <property type="entry name" value="His_kinase_dom"/>
</dbReference>
<dbReference type="NCBIfam" id="TIGR00229">
    <property type="entry name" value="sensory_box"/>
    <property type="match status" value="1"/>
</dbReference>
<evidence type="ECO:0000259" key="8">
    <source>
        <dbReference type="PROSITE" id="PS50112"/>
    </source>
</evidence>
<accession>A0ABU0YKC4</accession>
<feature type="domain" description="Histidine kinase" evidence="7">
    <location>
        <begin position="258"/>
        <end position="477"/>
    </location>
</feature>
<keyword evidence="10" id="KW-1185">Reference proteome</keyword>
<dbReference type="CDD" id="cd00082">
    <property type="entry name" value="HisKA"/>
    <property type="match status" value="1"/>
</dbReference>
<dbReference type="SUPFAM" id="SSF47384">
    <property type="entry name" value="Homodimeric domain of signal transducing histidine kinase"/>
    <property type="match status" value="1"/>
</dbReference>
<feature type="domain" description="PAS" evidence="8">
    <location>
        <begin position="112"/>
        <end position="182"/>
    </location>
</feature>
<keyword evidence="4" id="KW-0808">Transferase</keyword>
<dbReference type="PRINTS" id="PR00344">
    <property type="entry name" value="BCTRLSENSOR"/>
</dbReference>
<dbReference type="PANTHER" id="PTHR43711:SF1">
    <property type="entry name" value="HISTIDINE KINASE 1"/>
    <property type="match status" value="1"/>
</dbReference>
<dbReference type="Gene3D" id="1.10.287.130">
    <property type="match status" value="1"/>
</dbReference>
<keyword evidence="6" id="KW-0902">Two-component regulatory system</keyword>
<dbReference type="SMART" id="SM00388">
    <property type="entry name" value="HisKA"/>
    <property type="match status" value="1"/>
</dbReference>
<evidence type="ECO:0000259" key="7">
    <source>
        <dbReference type="PROSITE" id="PS50109"/>
    </source>
</evidence>
<dbReference type="SUPFAM" id="SSF55874">
    <property type="entry name" value="ATPase domain of HSP90 chaperone/DNA topoisomerase II/histidine kinase"/>
    <property type="match status" value="1"/>
</dbReference>
<gene>
    <name evidence="9" type="ORF">Q8A70_10835</name>
</gene>
<comment type="caution">
    <text evidence="9">The sequence shown here is derived from an EMBL/GenBank/DDBJ whole genome shotgun (WGS) entry which is preliminary data.</text>
</comment>
<dbReference type="SMART" id="SM00387">
    <property type="entry name" value="HATPase_c"/>
    <property type="match status" value="1"/>
</dbReference>
<sequence length="482" mass="52071">MVPSPELRPPSRFALAGDELRCLECLRGKSSESDVPSVTRSFLLARGYIESFKGGVALTPRGRTALLCATNVQMPSNRDGRIPMKLSLIADTELPATASTPCKSDVPAVGSTDPFFISLVGAIQGPVFVKDHRLQYVYVNEPLCRLLGRTHAELINRSDFDIGPVEQAEEFRRADRAVMADGLPRSFAETLINFSGDRIPILTSKSRFQVPGREAEDGHYLLGMITDTTQQKRAESALRSSKIAAEAANRSKSSFLANMSHELRTPLNAIIGFSEVIKDDVFGRDHERYRAYADDIFQSGGHLLKLINDILDISKIDAGKYQLNEEPCDLGEAVSGALLFVRDVADRGGVALHQAVPATLPLLRADLRAVTQILINLVGNAVKFTGPGGRVDITATIAEDRLSVTVADTGIGMKASDIPLALAPFQQLDSAWERKYEGTGLGLPLTDALLKLHGGSIEIDSTLGSGTTVAAHFPADRTLARP</sequence>
<evidence type="ECO:0000256" key="1">
    <source>
        <dbReference type="ARBA" id="ARBA00000085"/>
    </source>
</evidence>
<evidence type="ECO:0000256" key="6">
    <source>
        <dbReference type="ARBA" id="ARBA00023012"/>
    </source>
</evidence>
<dbReference type="PROSITE" id="PS50112">
    <property type="entry name" value="PAS"/>
    <property type="match status" value="1"/>
</dbReference>
<dbReference type="InterPro" id="IPR036890">
    <property type="entry name" value="HATPase_C_sf"/>
</dbReference>
<dbReference type="Gene3D" id="3.30.450.20">
    <property type="entry name" value="PAS domain"/>
    <property type="match status" value="1"/>
</dbReference>
<dbReference type="InterPro" id="IPR035965">
    <property type="entry name" value="PAS-like_dom_sf"/>
</dbReference>
<dbReference type="RefSeq" id="WP_379955610.1">
    <property type="nucleotide sequence ID" value="NZ_JAUYVI010000003.1"/>
</dbReference>
<dbReference type="InterPro" id="IPR036097">
    <property type="entry name" value="HisK_dim/P_sf"/>
</dbReference>
<evidence type="ECO:0000313" key="9">
    <source>
        <dbReference type="EMBL" id="MDQ7248164.1"/>
    </source>
</evidence>
<dbReference type="InterPro" id="IPR050736">
    <property type="entry name" value="Sensor_HK_Regulatory"/>
</dbReference>
<dbReference type="Gene3D" id="3.30.565.10">
    <property type="entry name" value="Histidine kinase-like ATPase, C-terminal domain"/>
    <property type="match status" value="1"/>
</dbReference>
<dbReference type="InterPro" id="IPR003594">
    <property type="entry name" value="HATPase_dom"/>
</dbReference>
<dbReference type="SUPFAM" id="SSF55785">
    <property type="entry name" value="PYP-like sensor domain (PAS domain)"/>
    <property type="match status" value="1"/>
</dbReference>
<dbReference type="InterPro" id="IPR000014">
    <property type="entry name" value="PAS"/>
</dbReference>
<dbReference type="PROSITE" id="PS50109">
    <property type="entry name" value="HIS_KIN"/>
    <property type="match status" value="1"/>
</dbReference>
<dbReference type="PANTHER" id="PTHR43711">
    <property type="entry name" value="TWO-COMPONENT HISTIDINE KINASE"/>
    <property type="match status" value="1"/>
</dbReference>
<dbReference type="SMART" id="SM00091">
    <property type="entry name" value="PAS"/>
    <property type="match status" value="1"/>
</dbReference>
<name>A0ABU0YKC4_9PROT</name>
<organism evidence="9 10">
    <name type="scientific">Dongia sedimenti</name>
    <dbReference type="NCBI Taxonomy" id="3064282"/>
    <lineage>
        <taxon>Bacteria</taxon>
        <taxon>Pseudomonadati</taxon>
        <taxon>Pseudomonadota</taxon>
        <taxon>Alphaproteobacteria</taxon>
        <taxon>Rhodospirillales</taxon>
        <taxon>Dongiaceae</taxon>
        <taxon>Dongia</taxon>
    </lineage>
</organism>
<dbReference type="Pfam" id="PF08448">
    <property type="entry name" value="PAS_4"/>
    <property type="match status" value="1"/>
</dbReference>
<dbReference type="EMBL" id="JAUYVI010000003">
    <property type="protein sequence ID" value="MDQ7248164.1"/>
    <property type="molecule type" value="Genomic_DNA"/>
</dbReference>
<proteinExistence type="predicted"/>
<evidence type="ECO:0000256" key="3">
    <source>
        <dbReference type="ARBA" id="ARBA00022553"/>
    </source>
</evidence>
<evidence type="ECO:0000256" key="2">
    <source>
        <dbReference type="ARBA" id="ARBA00012438"/>
    </source>
</evidence>
<evidence type="ECO:0000256" key="5">
    <source>
        <dbReference type="ARBA" id="ARBA00022777"/>
    </source>
</evidence>